<keyword evidence="6 8" id="KW-0472">Membrane</keyword>
<feature type="transmembrane region" description="Helical" evidence="8">
    <location>
        <begin position="148"/>
        <end position="169"/>
    </location>
</feature>
<feature type="transmembrane region" description="Helical" evidence="8">
    <location>
        <begin position="430"/>
        <end position="453"/>
    </location>
</feature>
<dbReference type="SUPFAM" id="SSF103473">
    <property type="entry name" value="MFS general substrate transporter"/>
    <property type="match status" value="1"/>
</dbReference>
<evidence type="ECO:0000313" key="11">
    <source>
        <dbReference type="Proteomes" id="UP000016923"/>
    </source>
</evidence>
<keyword evidence="4 8" id="KW-0812">Transmembrane</keyword>
<evidence type="ECO:0000256" key="2">
    <source>
        <dbReference type="ARBA" id="ARBA00010992"/>
    </source>
</evidence>
<name>S3BZJ8_OPHP1</name>
<feature type="transmembrane region" description="Helical" evidence="8">
    <location>
        <begin position="465"/>
        <end position="482"/>
    </location>
</feature>
<feature type="transmembrane region" description="Helical" evidence="8">
    <location>
        <begin position="365"/>
        <end position="384"/>
    </location>
</feature>
<dbReference type="PANTHER" id="PTHR48022:SF22">
    <property type="entry name" value="MAJOR FACILITATOR SUPERFAMILY (MFS) PROFILE DOMAIN-CONTAINING PROTEIN"/>
    <property type="match status" value="1"/>
</dbReference>
<dbReference type="InterPro" id="IPR036259">
    <property type="entry name" value="MFS_trans_sf"/>
</dbReference>
<dbReference type="Proteomes" id="UP000016923">
    <property type="component" value="Unassembled WGS sequence"/>
</dbReference>
<feature type="transmembrane region" description="Helical" evidence="8">
    <location>
        <begin position="96"/>
        <end position="115"/>
    </location>
</feature>
<dbReference type="NCBIfam" id="TIGR00879">
    <property type="entry name" value="SP"/>
    <property type="match status" value="1"/>
</dbReference>
<dbReference type="eggNOG" id="KOG0254">
    <property type="taxonomic scope" value="Eukaryota"/>
</dbReference>
<dbReference type="InterPro" id="IPR020846">
    <property type="entry name" value="MFS_dom"/>
</dbReference>
<dbReference type="OrthoDB" id="6612291at2759"/>
<feature type="transmembrane region" description="Helical" evidence="8">
    <location>
        <begin position="221"/>
        <end position="242"/>
    </location>
</feature>
<dbReference type="HOGENOM" id="CLU_001265_11_0_1"/>
<dbReference type="GO" id="GO:0016020">
    <property type="term" value="C:membrane"/>
    <property type="evidence" value="ECO:0007669"/>
    <property type="project" value="UniProtKB-SubCell"/>
</dbReference>
<dbReference type="PROSITE" id="PS50850">
    <property type="entry name" value="MFS"/>
    <property type="match status" value="1"/>
</dbReference>
<feature type="transmembrane region" description="Helical" evidence="8">
    <location>
        <begin position="181"/>
        <end position="201"/>
    </location>
</feature>
<feature type="transmembrane region" description="Helical" evidence="8">
    <location>
        <begin position="396"/>
        <end position="418"/>
    </location>
</feature>
<dbReference type="Pfam" id="PF00083">
    <property type="entry name" value="Sugar_tr"/>
    <property type="match status" value="1"/>
</dbReference>
<protein>
    <submittedName>
        <fullName evidence="10">Maltose permease mal31</fullName>
    </submittedName>
</protein>
<dbReference type="AlphaFoldDB" id="S3BZJ8"/>
<dbReference type="PANTHER" id="PTHR48022">
    <property type="entry name" value="PLASTIDIC GLUCOSE TRANSPORTER 4"/>
    <property type="match status" value="1"/>
</dbReference>
<keyword evidence="3 7" id="KW-0813">Transport</keyword>
<dbReference type="VEuPathDB" id="FungiDB:F503_02781"/>
<reference evidence="10 11" key="1">
    <citation type="journal article" date="2013" name="BMC Genomics">
        <title>The genome and transcriptome of the pine saprophyte Ophiostoma piceae, and a comparison with the bark beetle-associated pine pathogen Grosmannia clavigera.</title>
        <authorList>
            <person name="Haridas S."/>
            <person name="Wang Y."/>
            <person name="Lim L."/>
            <person name="Massoumi Alamouti S."/>
            <person name="Jackman S."/>
            <person name="Docking R."/>
            <person name="Robertson G."/>
            <person name="Birol I."/>
            <person name="Bohlmann J."/>
            <person name="Breuil C."/>
        </authorList>
    </citation>
    <scope>NUCLEOTIDE SEQUENCE [LARGE SCALE GENOMIC DNA]</scope>
    <source>
        <strain evidence="10 11">UAMH 11346</strain>
    </source>
</reference>
<organism evidence="10 11">
    <name type="scientific">Ophiostoma piceae (strain UAMH 11346)</name>
    <name type="common">Sap stain fungus</name>
    <dbReference type="NCBI Taxonomy" id="1262450"/>
    <lineage>
        <taxon>Eukaryota</taxon>
        <taxon>Fungi</taxon>
        <taxon>Dikarya</taxon>
        <taxon>Ascomycota</taxon>
        <taxon>Pezizomycotina</taxon>
        <taxon>Sordariomycetes</taxon>
        <taxon>Sordariomycetidae</taxon>
        <taxon>Ophiostomatales</taxon>
        <taxon>Ophiostomataceae</taxon>
        <taxon>Ophiostoma</taxon>
    </lineage>
</organism>
<comment type="subcellular location">
    <subcellularLocation>
        <location evidence="1">Membrane</location>
        <topology evidence="1">Multi-pass membrane protein</topology>
    </subcellularLocation>
</comment>
<evidence type="ECO:0000256" key="8">
    <source>
        <dbReference type="SAM" id="Phobius"/>
    </source>
</evidence>
<sequence>MPKETEKPDVAHVQDAMTSTQLGLIAESEEHGMSPIQAIRQRPQVFLWAVFAAMNCLLVSFENQAGGMVLSIPQFRKDFGYEFEGSYVLHTQWQSAFYGGAVAATIIATFITGFLNDLVGRKPVLISTLLLSFVAVTLEFIATTNEVFFAAKFLNGFVTGSLTSTAITYIGEVTPLALRGLTTCISALMMTIGPLTAAIIVQKTGDLPDHWAYRNIFVSQYAYSGLCILIAPFMPESPVWLMDKGKHEAAKKSLKRLGYKGPALDLRFSQLESMLVQSREESAGASYLDCFRRSNLRRTIISIMPLTIQALSGVYFIASYGTYYVELAGYGTNMSFKLQIVQQGLAMFGNICSWWLVDNVGRRPLMLYGTVSVTIILLISASLATEGSPGAIKGSVAFIIIYNWFYNVSIGATAYTLLAEVSTSRLRVKTISIGVALQNIIYCVWAFVIPYMFNPSEANLGAKTAYLFGGLGVVCAVYLYFYQPETAGRSFQELDEMFQKGISVRDFKGYKTDVHAMGEEVKRDVTA</sequence>
<feature type="transmembrane region" description="Helical" evidence="8">
    <location>
        <begin position="340"/>
        <end position="358"/>
    </location>
</feature>
<evidence type="ECO:0000256" key="1">
    <source>
        <dbReference type="ARBA" id="ARBA00004141"/>
    </source>
</evidence>
<feature type="transmembrane region" description="Helical" evidence="8">
    <location>
        <begin position="45"/>
        <end position="61"/>
    </location>
</feature>
<comment type="similarity">
    <text evidence="2 7">Belongs to the major facilitator superfamily. Sugar transporter (TC 2.A.1.1) family.</text>
</comment>
<evidence type="ECO:0000259" key="9">
    <source>
        <dbReference type="PROSITE" id="PS50850"/>
    </source>
</evidence>
<accession>S3BZJ8</accession>
<dbReference type="EMBL" id="KE148154">
    <property type="protein sequence ID" value="EPE05952.1"/>
    <property type="molecule type" value="Genomic_DNA"/>
</dbReference>
<feature type="transmembrane region" description="Helical" evidence="8">
    <location>
        <begin position="124"/>
        <end position="142"/>
    </location>
</feature>
<keyword evidence="11" id="KW-1185">Reference proteome</keyword>
<evidence type="ECO:0000256" key="7">
    <source>
        <dbReference type="RuleBase" id="RU003346"/>
    </source>
</evidence>
<feature type="domain" description="Major facilitator superfamily (MFS) profile" evidence="9">
    <location>
        <begin position="48"/>
        <end position="487"/>
    </location>
</feature>
<evidence type="ECO:0000256" key="5">
    <source>
        <dbReference type="ARBA" id="ARBA00022989"/>
    </source>
</evidence>
<dbReference type="InterPro" id="IPR050360">
    <property type="entry name" value="MFS_Sugar_Transporters"/>
</dbReference>
<feature type="transmembrane region" description="Helical" evidence="8">
    <location>
        <begin position="300"/>
        <end position="320"/>
    </location>
</feature>
<dbReference type="FunFam" id="1.20.1250.20:FF:000078">
    <property type="entry name" value="MFS maltose transporter, putative"/>
    <property type="match status" value="1"/>
</dbReference>
<evidence type="ECO:0000256" key="3">
    <source>
        <dbReference type="ARBA" id="ARBA00022448"/>
    </source>
</evidence>
<dbReference type="InterPro" id="IPR005828">
    <property type="entry name" value="MFS_sugar_transport-like"/>
</dbReference>
<proteinExistence type="inferred from homology"/>
<dbReference type="InterPro" id="IPR003663">
    <property type="entry name" value="Sugar/inositol_transpt"/>
</dbReference>
<dbReference type="Gene3D" id="1.20.1250.20">
    <property type="entry name" value="MFS general substrate transporter like domains"/>
    <property type="match status" value="1"/>
</dbReference>
<gene>
    <name evidence="10" type="ORF">F503_02781</name>
</gene>
<keyword evidence="5 8" id="KW-1133">Transmembrane helix</keyword>
<evidence type="ECO:0000256" key="4">
    <source>
        <dbReference type="ARBA" id="ARBA00022692"/>
    </source>
</evidence>
<evidence type="ECO:0000256" key="6">
    <source>
        <dbReference type="ARBA" id="ARBA00023136"/>
    </source>
</evidence>
<evidence type="ECO:0000313" key="10">
    <source>
        <dbReference type="EMBL" id="EPE05952.1"/>
    </source>
</evidence>
<dbReference type="GO" id="GO:0005351">
    <property type="term" value="F:carbohydrate:proton symporter activity"/>
    <property type="evidence" value="ECO:0007669"/>
    <property type="project" value="TreeGrafter"/>
</dbReference>